<dbReference type="PROSITE" id="PS50023">
    <property type="entry name" value="LIM_DOMAIN_2"/>
    <property type="match status" value="1"/>
</dbReference>
<dbReference type="InterPro" id="IPR001781">
    <property type="entry name" value="Znf_LIM"/>
</dbReference>
<dbReference type="PANTHER" id="PTHR46074:SF5">
    <property type="entry name" value="LIM DOMAIN-CONTAINING PROTEIN C"/>
    <property type="match status" value="1"/>
</dbReference>
<dbReference type="SUPFAM" id="SSF57716">
    <property type="entry name" value="Glucocorticoid receptor-like (DNA-binding domain)"/>
    <property type="match status" value="1"/>
</dbReference>
<feature type="coiled-coil region" evidence="5">
    <location>
        <begin position="34"/>
        <end position="61"/>
    </location>
</feature>
<feature type="domain" description="LIM zinc-binding" evidence="7">
    <location>
        <begin position="193"/>
        <end position="253"/>
    </location>
</feature>
<keyword evidence="1 4" id="KW-0479">Metal-binding</keyword>
<evidence type="ECO:0000256" key="2">
    <source>
        <dbReference type="ARBA" id="ARBA00022833"/>
    </source>
</evidence>
<keyword evidence="3 4" id="KW-0440">LIM domain</keyword>
<feature type="region of interest" description="Disordered" evidence="6">
    <location>
        <begin position="587"/>
        <end position="623"/>
    </location>
</feature>
<dbReference type="STRING" id="1147741.A0A158Q7C4"/>
<accession>A0A158Q7C4</accession>
<evidence type="ECO:0000256" key="4">
    <source>
        <dbReference type="PROSITE-ProRule" id="PRU00125"/>
    </source>
</evidence>
<dbReference type="PROSITE" id="PS00478">
    <property type="entry name" value="LIM_DOMAIN_1"/>
    <property type="match status" value="1"/>
</dbReference>
<evidence type="ECO:0000256" key="6">
    <source>
        <dbReference type="SAM" id="MobiDB-lite"/>
    </source>
</evidence>
<dbReference type="Gene3D" id="2.10.110.10">
    <property type="entry name" value="Cysteine Rich Protein"/>
    <property type="match status" value="1"/>
</dbReference>
<dbReference type="PANTHER" id="PTHR46074">
    <property type="entry name" value="CYSTEINE-RICH PROTEIN CRIP FAMILY MEMBER"/>
    <property type="match status" value="1"/>
</dbReference>
<evidence type="ECO:0000313" key="9">
    <source>
        <dbReference type="WBParaSite" id="EEL_0000423101-mRNA-1"/>
    </source>
</evidence>
<proteinExistence type="predicted"/>
<organism evidence="8 9">
    <name type="scientific">Elaeophora elaphi</name>
    <dbReference type="NCBI Taxonomy" id="1147741"/>
    <lineage>
        <taxon>Eukaryota</taxon>
        <taxon>Metazoa</taxon>
        <taxon>Ecdysozoa</taxon>
        <taxon>Nematoda</taxon>
        <taxon>Chromadorea</taxon>
        <taxon>Rhabditida</taxon>
        <taxon>Spirurina</taxon>
        <taxon>Spiruromorpha</taxon>
        <taxon>Filarioidea</taxon>
        <taxon>Onchocercidae</taxon>
        <taxon>Elaeophora</taxon>
    </lineage>
</organism>
<dbReference type="Proteomes" id="UP000050640">
    <property type="component" value="Unplaced"/>
</dbReference>
<evidence type="ECO:0000256" key="5">
    <source>
        <dbReference type="SAM" id="Coils"/>
    </source>
</evidence>
<feature type="region of interest" description="Disordered" evidence="6">
    <location>
        <begin position="1"/>
        <end position="32"/>
    </location>
</feature>
<feature type="region of interest" description="Disordered" evidence="6">
    <location>
        <begin position="751"/>
        <end position="780"/>
    </location>
</feature>
<keyword evidence="5" id="KW-0175">Coiled coil</keyword>
<dbReference type="SMART" id="SM00132">
    <property type="entry name" value="LIM"/>
    <property type="match status" value="1"/>
</dbReference>
<feature type="compositionally biased region" description="Polar residues" evidence="6">
    <location>
        <begin position="769"/>
        <end position="780"/>
    </location>
</feature>
<feature type="coiled-coil region" evidence="5">
    <location>
        <begin position="115"/>
        <end position="142"/>
    </location>
</feature>
<dbReference type="GO" id="GO:0046872">
    <property type="term" value="F:metal ion binding"/>
    <property type="evidence" value="ECO:0007669"/>
    <property type="project" value="UniProtKB-KW"/>
</dbReference>
<feature type="region of interest" description="Disordered" evidence="6">
    <location>
        <begin position="330"/>
        <end position="354"/>
    </location>
</feature>
<evidence type="ECO:0000313" key="8">
    <source>
        <dbReference type="Proteomes" id="UP000050640"/>
    </source>
</evidence>
<sequence length="780" mass="89661">MTEVDEDPYAVSSDTDTESLKGPPPKISIEGRSVADISSLKAALKETKEALKDEKRIEELNQLKEKSEIHKIKRDFIEGKTKNELENQTKPVDEEREQLAAVTKEQYSKFKNKFENLLEVMKEDLEGRLKTIEKELTGVGKENLENIKDAFENPQEGNKSEREQIVIERSEADKRRVMRTFAQAEITADDAPKECTVCLKTVYPVERIFANKRNYHIQCFKCIKCGKKLTSTNYNMHEEQMMCKDEKVDEDEEEEYAVSSKPKQLGDDVVKGGTKLDDLSTIRSLKARKGDWENSAKEAEVVLTEKKNIVDEVISGKVKANLEKFVMGAANEEEEEEEDRRDPNIVREDKKRRKEELNFERVGDIKNKWKAGNMQTADAKEMKNDLKELENCPGVKERFQEMTEAEQTVAKQWDSSELNIPGIANTRKSFLEGSAFQSGPIEKTAIELEELEFKKLQDFKERFEKGEGDIQIQKAAIDIHAGDLSGIKSAFEKGEDSLEMTPEERAELKKKQIEEEFLRYKLVRRAAAQREAVKEMSDDVGIEPGAEIQVEAIKNRFEKGDYSSRNGHEDKQLDVEIKMAGKARQKFQQIDAEGVQTTAPGNRKEKHISKWDKKEGAIPEPVNRRVVEDKENEIDDDDAYDVKNLMQKFTNIGKEEETKIKHERPSDLNEIKIAARNLKEQFEKVGMELENETAEEKRRQLEKEFERLRREKEEAAAVHEETPEDEKFPGKEEIHVAVDHASKMAAKWEKIQKKEAKKAEKSRMPPKNAAQTVSQIITKQ</sequence>
<reference evidence="9" key="1">
    <citation type="submission" date="2016-04" db="UniProtKB">
        <authorList>
            <consortium name="WormBaseParasite"/>
        </authorList>
    </citation>
    <scope>IDENTIFICATION</scope>
</reference>
<feature type="compositionally biased region" description="Basic and acidic residues" evidence="6">
    <location>
        <begin position="340"/>
        <end position="354"/>
    </location>
</feature>
<feature type="region of interest" description="Disordered" evidence="6">
    <location>
        <begin position="710"/>
        <end position="731"/>
    </location>
</feature>
<dbReference type="WBParaSite" id="EEL_0000423101-mRNA-1">
    <property type="protein sequence ID" value="EEL_0000423101-mRNA-1"/>
    <property type="gene ID" value="EEL_0000423101"/>
</dbReference>
<feature type="compositionally biased region" description="Basic and acidic residues" evidence="6">
    <location>
        <begin position="608"/>
        <end position="623"/>
    </location>
</feature>
<evidence type="ECO:0000259" key="7">
    <source>
        <dbReference type="PROSITE" id="PS50023"/>
    </source>
</evidence>
<dbReference type="Pfam" id="PF00412">
    <property type="entry name" value="LIM"/>
    <property type="match status" value="1"/>
</dbReference>
<dbReference type="AlphaFoldDB" id="A0A158Q7C4"/>
<protein>
    <submittedName>
        <fullName evidence="9">LIM zinc-binding domain-containing protein</fullName>
    </submittedName>
</protein>
<keyword evidence="2 4" id="KW-0862">Zinc</keyword>
<name>A0A158Q7C4_9BILA</name>
<keyword evidence="8" id="KW-1185">Reference proteome</keyword>
<evidence type="ECO:0000256" key="1">
    <source>
        <dbReference type="ARBA" id="ARBA00022723"/>
    </source>
</evidence>
<feature type="compositionally biased region" description="Basic and acidic residues" evidence="6">
    <location>
        <begin position="751"/>
        <end position="763"/>
    </location>
</feature>
<evidence type="ECO:0000256" key="3">
    <source>
        <dbReference type="ARBA" id="ARBA00023038"/>
    </source>
</evidence>
<dbReference type="CDD" id="cd09358">
    <property type="entry name" value="LIM_Mical_like"/>
    <property type="match status" value="1"/>
</dbReference>